<keyword evidence="4" id="KW-0233">DNA recombination</keyword>
<keyword evidence="3 5" id="KW-0238">DNA-binding</keyword>
<dbReference type="PANTHER" id="PTHR30629">
    <property type="entry name" value="PROPHAGE INTEGRASE"/>
    <property type="match status" value="1"/>
</dbReference>
<evidence type="ECO:0000259" key="7">
    <source>
        <dbReference type="PROSITE" id="PS51900"/>
    </source>
</evidence>
<dbReference type="InterPro" id="IPR050808">
    <property type="entry name" value="Phage_Integrase"/>
</dbReference>
<gene>
    <name evidence="8" type="ORF">ABVK50_11675</name>
</gene>
<evidence type="ECO:0000313" key="8">
    <source>
        <dbReference type="EMBL" id="XCG51086.1"/>
    </source>
</evidence>
<dbReference type="InterPro" id="IPR025166">
    <property type="entry name" value="Integrase_DNA_bind_dom"/>
</dbReference>
<dbReference type="Gene3D" id="1.10.150.130">
    <property type="match status" value="1"/>
</dbReference>
<sequence>MAVSIPSQHKRAAAFIKNLKPGAARQEIADSAQSGLYLVMQPSGGLSWAVRTKVDGKPAKITLGRYDEEGAAEDRTGTVIDPNQVLNVTQARVLAERVIADARRGHDPRQQKTSNRFSIDHWLDEFVKTARTAGFKGRAVKASTADEYERIIATNIKPHLKHVTDIRTLDYRDIEKLIAKLEPGAQRNAFAVLSAFFRWKAVARVIGRNIIELAEAPAKPQSRERVLSHEEIKTVWNAADKCGYQFGPMIQLLLLTGQRRDEIANLKWSELNDDLTAITLEGSRTKNGRAHIVPLPPLAKTIIEGLPMITDADGNASEYVFAARTAKTPYSGFSNGKIALDKHCGEPALPNWHLHDLRRTCATELAKLGIKQEVTEAILNHKTGKVSGVAGIYNRYDYQIEKRDALEQWAIRIAAITANNVTLLPKRA</sequence>
<dbReference type="RefSeq" id="WP_353641403.1">
    <property type="nucleotide sequence ID" value="NZ_CP159253.1"/>
</dbReference>
<feature type="domain" description="Core-binding (CB)" evidence="7">
    <location>
        <begin position="117"/>
        <end position="201"/>
    </location>
</feature>
<dbReference type="InterPro" id="IPR013762">
    <property type="entry name" value="Integrase-like_cat_sf"/>
</dbReference>
<accession>A0AAU8CVV4</accession>
<proteinExistence type="inferred from homology"/>
<dbReference type="PROSITE" id="PS51898">
    <property type="entry name" value="TYR_RECOMBINASE"/>
    <property type="match status" value="1"/>
</dbReference>
<dbReference type="Pfam" id="PF13356">
    <property type="entry name" value="Arm-DNA-bind_3"/>
    <property type="match status" value="1"/>
</dbReference>
<name>A0AAU8CVV4_9HYPH</name>
<dbReference type="Gene3D" id="1.10.443.10">
    <property type="entry name" value="Intergrase catalytic core"/>
    <property type="match status" value="1"/>
</dbReference>
<dbReference type="Gene3D" id="3.30.160.390">
    <property type="entry name" value="Integrase, DNA-binding domain"/>
    <property type="match status" value="1"/>
</dbReference>
<dbReference type="InterPro" id="IPR044068">
    <property type="entry name" value="CB"/>
</dbReference>
<evidence type="ECO:0000259" key="6">
    <source>
        <dbReference type="PROSITE" id="PS51898"/>
    </source>
</evidence>
<comment type="similarity">
    <text evidence="1">Belongs to the 'phage' integrase family.</text>
</comment>
<evidence type="ECO:0000256" key="1">
    <source>
        <dbReference type="ARBA" id="ARBA00008857"/>
    </source>
</evidence>
<dbReference type="InterPro" id="IPR002104">
    <property type="entry name" value="Integrase_catalytic"/>
</dbReference>
<protein>
    <submittedName>
        <fullName evidence="8">Tyrosine-type recombinase/integrase</fullName>
    </submittedName>
</protein>
<dbReference type="InterPro" id="IPR011010">
    <property type="entry name" value="DNA_brk_join_enz"/>
</dbReference>
<organism evidence="8">
    <name type="scientific">Mesorhizobium sp. WSM2240</name>
    <dbReference type="NCBI Taxonomy" id="3228851"/>
    <lineage>
        <taxon>Bacteria</taxon>
        <taxon>Pseudomonadati</taxon>
        <taxon>Pseudomonadota</taxon>
        <taxon>Alphaproteobacteria</taxon>
        <taxon>Hyphomicrobiales</taxon>
        <taxon>Phyllobacteriaceae</taxon>
        <taxon>Mesorhizobium</taxon>
    </lineage>
</organism>
<dbReference type="SUPFAM" id="SSF56349">
    <property type="entry name" value="DNA breaking-rejoining enzymes"/>
    <property type="match status" value="1"/>
</dbReference>
<evidence type="ECO:0000256" key="2">
    <source>
        <dbReference type="ARBA" id="ARBA00022908"/>
    </source>
</evidence>
<dbReference type="EMBL" id="CP159253">
    <property type="protein sequence ID" value="XCG51086.1"/>
    <property type="molecule type" value="Genomic_DNA"/>
</dbReference>
<evidence type="ECO:0000256" key="4">
    <source>
        <dbReference type="ARBA" id="ARBA00023172"/>
    </source>
</evidence>
<dbReference type="Pfam" id="PF00589">
    <property type="entry name" value="Phage_integrase"/>
    <property type="match status" value="1"/>
</dbReference>
<dbReference type="PROSITE" id="PS51900">
    <property type="entry name" value="CB"/>
    <property type="match status" value="1"/>
</dbReference>
<evidence type="ECO:0000256" key="3">
    <source>
        <dbReference type="ARBA" id="ARBA00023125"/>
    </source>
</evidence>
<keyword evidence="2" id="KW-0229">DNA integration</keyword>
<dbReference type="GO" id="GO:0015074">
    <property type="term" value="P:DNA integration"/>
    <property type="evidence" value="ECO:0007669"/>
    <property type="project" value="UniProtKB-KW"/>
</dbReference>
<dbReference type="AlphaFoldDB" id="A0AAU8CVV4"/>
<dbReference type="GO" id="GO:0003677">
    <property type="term" value="F:DNA binding"/>
    <property type="evidence" value="ECO:0007669"/>
    <property type="project" value="UniProtKB-UniRule"/>
</dbReference>
<dbReference type="InterPro" id="IPR010998">
    <property type="entry name" value="Integrase_recombinase_N"/>
</dbReference>
<dbReference type="CDD" id="cd00801">
    <property type="entry name" value="INT_P4_C"/>
    <property type="match status" value="1"/>
</dbReference>
<dbReference type="PANTHER" id="PTHR30629:SF2">
    <property type="entry name" value="PROPHAGE INTEGRASE INTS-RELATED"/>
    <property type="match status" value="1"/>
</dbReference>
<evidence type="ECO:0000256" key="5">
    <source>
        <dbReference type="PROSITE-ProRule" id="PRU01248"/>
    </source>
</evidence>
<dbReference type="InterPro" id="IPR038488">
    <property type="entry name" value="Integrase_DNA-bd_sf"/>
</dbReference>
<dbReference type="GO" id="GO:0006310">
    <property type="term" value="P:DNA recombination"/>
    <property type="evidence" value="ECO:0007669"/>
    <property type="project" value="UniProtKB-KW"/>
</dbReference>
<feature type="domain" description="Tyr recombinase" evidence="6">
    <location>
        <begin position="222"/>
        <end position="407"/>
    </location>
</feature>
<reference evidence="8" key="1">
    <citation type="submission" date="2024-06" db="EMBL/GenBank/DDBJ databases">
        <title>Mesorhizobium karijinii sp. nov., a symbiont of the iconic Swainsona formosa from arid Australia.</title>
        <authorList>
            <person name="Hill Y.J."/>
            <person name="Watkin E.L.J."/>
            <person name="O'Hara G.W."/>
            <person name="Terpolilli J."/>
            <person name="Tye M.L."/>
            <person name="Kohlmeier M.G."/>
        </authorList>
    </citation>
    <scope>NUCLEOTIDE SEQUENCE</scope>
    <source>
        <strain evidence="8">WSM2240</strain>
    </source>
</reference>